<evidence type="ECO:0000313" key="3">
    <source>
        <dbReference type="Proteomes" id="UP000015354"/>
    </source>
</evidence>
<keyword evidence="1" id="KW-0732">Signal</keyword>
<accession>S9VF10</accession>
<name>S9VF10_9TRYP</name>
<dbReference type="AlphaFoldDB" id="S9VF10"/>
<feature type="signal peptide" evidence="1">
    <location>
        <begin position="1"/>
        <end position="15"/>
    </location>
</feature>
<evidence type="ECO:0000256" key="1">
    <source>
        <dbReference type="SAM" id="SignalP"/>
    </source>
</evidence>
<gene>
    <name evidence="2" type="ORF">STCU_06647</name>
</gene>
<protein>
    <submittedName>
        <fullName evidence="2">Uncharacterized protein</fullName>
    </submittedName>
</protein>
<evidence type="ECO:0000313" key="2">
    <source>
        <dbReference type="EMBL" id="EPY25596.1"/>
    </source>
</evidence>
<dbReference type="OrthoDB" id="271172at2759"/>
<dbReference type="EMBL" id="ATMH01006647">
    <property type="protein sequence ID" value="EPY25596.1"/>
    <property type="molecule type" value="Genomic_DNA"/>
</dbReference>
<dbReference type="Proteomes" id="UP000015354">
    <property type="component" value="Unassembled WGS sequence"/>
</dbReference>
<keyword evidence="3" id="KW-1185">Reference proteome</keyword>
<reference evidence="2 3" key="1">
    <citation type="journal article" date="2013" name="PLoS ONE">
        <title>Predicting the Proteins of Angomonas deanei, Strigomonas culicis and Their Respective Endosymbionts Reveals New Aspects of the Trypanosomatidae Family.</title>
        <authorList>
            <person name="Motta M.C."/>
            <person name="Martins A.C."/>
            <person name="de Souza S.S."/>
            <person name="Catta-Preta C.M."/>
            <person name="Silva R."/>
            <person name="Klein C.C."/>
            <person name="de Almeida L.G."/>
            <person name="de Lima Cunha O."/>
            <person name="Ciapina L.P."/>
            <person name="Brocchi M."/>
            <person name="Colabardini A.C."/>
            <person name="de Araujo Lima B."/>
            <person name="Machado C.R."/>
            <person name="de Almeida Soares C.M."/>
            <person name="Probst C.M."/>
            <person name="de Menezes C.B."/>
            <person name="Thompson C.E."/>
            <person name="Bartholomeu D.C."/>
            <person name="Gradia D.F."/>
            <person name="Pavoni D.P."/>
            <person name="Grisard E.C."/>
            <person name="Fantinatti-Garboggini F."/>
            <person name="Marchini F.K."/>
            <person name="Rodrigues-Luiz G.F."/>
            <person name="Wagner G."/>
            <person name="Goldman G.H."/>
            <person name="Fietto J.L."/>
            <person name="Elias M.C."/>
            <person name="Goldman M.H."/>
            <person name="Sagot M.F."/>
            <person name="Pereira M."/>
            <person name="Stoco P.H."/>
            <person name="de Mendonca-Neto R.P."/>
            <person name="Teixeira S.M."/>
            <person name="Maciel T.E."/>
            <person name="de Oliveira Mendes T.A."/>
            <person name="Urmenyi T.P."/>
            <person name="de Souza W."/>
            <person name="Schenkman S."/>
            <person name="de Vasconcelos A.T."/>
        </authorList>
    </citation>
    <scope>NUCLEOTIDE SEQUENCE [LARGE SCALE GENOMIC DNA]</scope>
</reference>
<proteinExistence type="predicted"/>
<sequence length="294" mass="32298">MTSLLLLLQPVKLEAYPDLQRCERVTPCLGGSLLEVYGLQGIRWGTAAGYVLSCVYFYAYRRPRASFADRRLLHLHHYLYPSAAVAAPVGLGLGVARGVYEEEWRQLRRPAALAAQLAREEGAAAVACAAYQRRRAAAAAAIDRQWPLWRKLWWGAHTGWRSTYEVKLAQALQLRGLAARDRWQDFLLPHSLAWVRAQREGAATAEPPPPSPPGALTALQADYLASRVLQLRHDKSEERWCATASRLLVYGAITMLVAWNSGGAAARLSMGVGAGVTAGSVISALRLDETFSHV</sequence>
<feature type="chain" id="PRO_5012181204" evidence="1">
    <location>
        <begin position="16"/>
        <end position="294"/>
    </location>
</feature>
<organism evidence="2 3">
    <name type="scientific">Strigomonas culicis</name>
    <dbReference type="NCBI Taxonomy" id="28005"/>
    <lineage>
        <taxon>Eukaryota</taxon>
        <taxon>Discoba</taxon>
        <taxon>Euglenozoa</taxon>
        <taxon>Kinetoplastea</taxon>
        <taxon>Metakinetoplastina</taxon>
        <taxon>Trypanosomatida</taxon>
        <taxon>Trypanosomatidae</taxon>
        <taxon>Strigomonadinae</taxon>
        <taxon>Strigomonas</taxon>
    </lineage>
</organism>
<comment type="caution">
    <text evidence="2">The sequence shown here is derived from an EMBL/GenBank/DDBJ whole genome shotgun (WGS) entry which is preliminary data.</text>
</comment>